<evidence type="ECO:0000313" key="2">
    <source>
        <dbReference type="Proteomes" id="UP000789759"/>
    </source>
</evidence>
<dbReference type="EMBL" id="CAJVQA010003266">
    <property type="protein sequence ID" value="CAG8570592.1"/>
    <property type="molecule type" value="Genomic_DNA"/>
</dbReference>
<name>A0A9N9BNH0_9GLOM</name>
<proteinExistence type="predicted"/>
<protein>
    <submittedName>
        <fullName evidence="1">12545_t:CDS:1</fullName>
    </submittedName>
</protein>
<organism evidence="1 2">
    <name type="scientific">Cetraspora pellucida</name>
    <dbReference type="NCBI Taxonomy" id="1433469"/>
    <lineage>
        <taxon>Eukaryota</taxon>
        <taxon>Fungi</taxon>
        <taxon>Fungi incertae sedis</taxon>
        <taxon>Mucoromycota</taxon>
        <taxon>Glomeromycotina</taxon>
        <taxon>Glomeromycetes</taxon>
        <taxon>Diversisporales</taxon>
        <taxon>Gigasporaceae</taxon>
        <taxon>Cetraspora</taxon>
    </lineage>
</organism>
<gene>
    <name evidence="1" type="ORF">CPELLU_LOCUS5634</name>
</gene>
<sequence>MDGFEDLDGTGGGMDDFEDDWEELPMREGVNPVLALDQLLMEREGNDMVILM</sequence>
<accession>A0A9N9BNH0</accession>
<keyword evidence="2" id="KW-1185">Reference proteome</keyword>
<comment type="caution">
    <text evidence="1">The sequence shown here is derived from an EMBL/GenBank/DDBJ whole genome shotgun (WGS) entry which is preliminary data.</text>
</comment>
<reference evidence="1" key="1">
    <citation type="submission" date="2021-06" db="EMBL/GenBank/DDBJ databases">
        <authorList>
            <person name="Kallberg Y."/>
            <person name="Tangrot J."/>
            <person name="Rosling A."/>
        </authorList>
    </citation>
    <scope>NUCLEOTIDE SEQUENCE</scope>
    <source>
        <strain evidence="1">FL966</strain>
    </source>
</reference>
<dbReference type="Proteomes" id="UP000789759">
    <property type="component" value="Unassembled WGS sequence"/>
</dbReference>
<dbReference type="AlphaFoldDB" id="A0A9N9BNH0"/>
<evidence type="ECO:0000313" key="1">
    <source>
        <dbReference type="EMBL" id="CAG8570592.1"/>
    </source>
</evidence>